<reference evidence="4" key="1">
    <citation type="submission" date="2022-11" db="UniProtKB">
        <authorList>
            <consortium name="WormBaseParasite"/>
        </authorList>
    </citation>
    <scope>IDENTIFICATION</scope>
</reference>
<evidence type="ECO:0000256" key="1">
    <source>
        <dbReference type="SAM" id="MobiDB-lite"/>
    </source>
</evidence>
<protein>
    <submittedName>
        <fullName evidence="4">Uncharacterized protein</fullName>
    </submittedName>
</protein>
<feature type="chain" id="PRO_5038091849" evidence="2">
    <location>
        <begin position="19"/>
        <end position="383"/>
    </location>
</feature>
<organism evidence="3 4">
    <name type="scientific">Panagrolaimus superbus</name>
    <dbReference type="NCBI Taxonomy" id="310955"/>
    <lineage>
        <taxon>Eukaryota</taxon>
        <taxon>Metazoa</taxon>
        <taxon>Ecdysozoa</taxon>
        <taxon>Nematoda</taxon>
        <taxon>Chromadorea</taxon>
        <taxon>Rhabditida</taxon>
        <taxon>Tylenchina</taxon>
        <taxon>Panagrolaimomorpha</taxon>
        <taxon>Panagrolaimoidea</taxon>
        <taxon>Panagrolaimidae</taxon>
        <taxon>Panagrolaimus</taxon>
    </lineage>
</organism>
<sequence length="383" mass="43832">MKVVCIFATLFFFFTTFAAENDPKNDSLWDQISGMEQIVLSVEYHGRRLDVWKEDNHGRYYVTPLCVMDPKTVKCDVDEFSPTNDYTFTFNVQLWDTLAATTIQLALKHQKGIDVKITDIHPLPMQNVKLSVNREDITSILKLNDRWHSIPNRPNGIIMDMGVRKKNSVITKQAQSDPGAFLSKTKLYFEFTMSTVQEVSKILNITGKTVAKSEFFTTLKNDYSNPNGEVILNSEDLNKLAKDIYRTVEINDRETAGYIKSDEQNQIIDHLLNEIKGQEVHSTGLYTNEWDSVFWDDIYARPDIQTEYFNETITYDSSKNQFKYNETKDNEFRKKIEDRYSKITKSSGKGSAGFSFLGFKIGGSGGKGGENVDEGENINNHET</sequence>
<name>A0A914Y633_9BILA</name>
<proteinExistence type="predicted"/>
<dbReference type="Proteomes" id="UP000887577">
    <property type="component" value="Unplaced"/>
</dbReference>
<feature type="signal peptide" evidence="2">
    <location>
        <begin position="1"/>
        <end position="18"/>
    </location>
</feature>
<keyword evidence="3" id="KW-1185">Reference proteome</keyword>
<keyword evidence="2" id="KW-0732">Signal</keyword>
<accession>A0A914Y633</accession>
<feature type="region of interest" description="Disordered" evidence="1">
    <location>
        <begin position="363"/>
        <end position="383"/>
    </location>
</feature>
<dbReference type="WBParaSite" id="PSU_v2.g14708.t1">
    <property type="protein sequence ID" value="PSU_v2.g14708.t1"/>
    <property type="gene ID" value="PSU_v2.g14708"/>
</dbReference>
<evidence type="ECO:0000313" key="3">
    <source>
        <dbReference type="Proteomes" id="UP000887577"/>
    </source>
</evidence>
<evidence type="ECO:0000256" key="2">
    <source>
        <dbReference type="SAM" id="SignalP"/>
    </source>
</evidence>
<evidence type="ECO:0000313" key="4">
    <source>
        <dbReference type="WBParaSite" id="PSU_v2.g14708.t1"/>
    </source>
</evidence>
<dbReference type="AlphaFoldDB" id="A0A914Y633"/>